<dbReference type="CDD" id="cd07061">
    <property type="entry name" value="HP_HAP_like"/>
    <property type="match status" value="1"/>
</dbReference>
<dbReference type="EC" id="3.1.3.8" evidence="2"/>
<dbReference type="FunFam" id="3.40.50.1240:FF:000147">
    <property type="match status" value="1"/>
</dbReference>
<keyword evidence="4" id="KW-0732">Signal</keyword>
<protein>
    <recommendedName>
        <fullName evidence="2">3-phytase</fullName>
        <ecNumber evidence="2">3.1.3.8</ecNumber>
    </recommendedName>
</protein>
<dbReference type="InterPro" id="IPR029033">
    <property type="entry name" value="His_PPase_superfam"/>
</dbReference>
<sequence length="555" mass="61633">MLTGIVALALPALNAFNLAKYVRIDAQAPVLGEQDVAKPTPTTRSTSLPDYFVTDDGHFAGPTQTGDAPYMAQTNLAPFAGVSYIPNTPLETQMPIAGNVNNVNIFQRLGILSPYFPNPRGFGVDEYAIPAGSNVTWLNMVHRHGSRYPEVRGDAAERTLGLKLAAAEGKFAGHGPLAFLNDWKFMLGAEILVPNGKAELFQSGTLHYYQYGHLYPNNGSKIVVRSTTQRRMYESAEYFLAGFFGLGWTQNATLELAIEWPGYNNTLAGYKQCNHTGWEMAGGALNEWIDVYLQDAYKRIRGNLTGDLDWTLSDTYNAQALCAYETVGLGFSHFCGLFTYEEWEGYEYALDIAFSAGTAFSSPVGRAIGVGYVQEVLARMQHHVITDPTAQINTTLDNNTITFPVDQNINLDFSHDANIISILVAFGLTQFADYLPTSHIKQDREFIMSYLEPFAGRLDIEIIKAPAPVNTNRSDEKLYLDGEPTSYVHFILNQRTIPLGKSHKACGNRDDGWCEMDTFLEVMEKQVEIADYHFACFGDYEMPAYGDIKNGHPNR</sequence>
<dbReference type="PANTHER" id="PTHR20963:SF43">
    <property type="entry name" value="PUTATIVE (AFU_ORTHOLOGUE AFUA_7G01240)-RELATED"/>
    <property type="match status" value="1"/>
</dbReference>
<evidence type="ECO:0000313" key="6">
    <source>
        <dbReference type="Proteomes" id="UP000800096"/>
    </source>
</evidence>
<dbReference type="SUPFAM" id="SSF53254">
    <property type="entry name" value="Phosphoglycerate mutase-like"/>
    <property type="match status" value="1"/>
</dbReference>
<keyword evidence="3" id="KW-0378">Hydrolase</keyword>
<dbReference type="PROSITE" id="PS00616">
    <property type="entry name" value="HIS_ACID_PHOSPHAT_1"/>
    <property type="match status" value="1"/>
</dbReference>
<evidence type="ECO:0000313" key="5">
    <source>
        <dbReference type="EMBL" id="KAF1914281.1"/>
    </source>
</evidence>
<dbReference type="Pfam" id="PF00328">
    <property type="entry name" value="His_Phos_2"/>
    <property type="match status" value="1"/>
</dbReference>
<comment type="similarity">
    <text evidence="1">Belongs to the histidine acid phosphatase family.</text>
</comment>
<dbReference type="GO" id="GO:0016158">
    <property type="term" value="F:inositol hexakisphosphate 3-phosphatase activity"/>
    <property type="evidence" value="ECO:0007669"/>
    <property type="project" value="UniProtKB-EC"/>
</dbReference>
<dbReference type="Gene3D" id="3.40.50.1240">
    <property type="entry name" value="Phosphoglycerate mutase-like"/>
    <property type="match status" value="1"/>
</dbReference>
<accession>A0A6A5QF54</accession>
<dbReference type="OrthoDB" id="6509975at2759"/>
<dbReference type="GO" id="GO:0003993">
    <property type="term" value="F:acid phosphatase activity"/>
    <property type="evidence" value="ECO:0007669"/>
    <property type="project" value="TreeGrafter"/>
</dbReference>
<dbReference type="InterPro" id="IPR000560">
    <property type="entry name" value="His_Pase_clade-2"/>
</dbReference>
<feature type="signal peptide" evidence="4">
    <location>
        <begin position="1"/>
        <end position="19"/>
    </location>
</feature>
<feature type="chain" id="PRO_5025522144" description="3-phytase" evidence="4">
    <location>
        <begin position="20"/>
        <end position="555"/>
    </location>
</feature>
<keyword evidence="6" id="KW-1185">Reference proteome</keyword>
<proteinExistence type="inferred from homology"/>
<evidence type="ECO:0000256" key="4">
    <source>
        <dbReference type="SAM" id="SignalP"/>
    </source>
</evidence>
<dbReference type="InterPro" id="IPR033379">
    <property type="entry name" value="Acid_Pase_AS"/>
</dbReference>
<gene>
    <name evidence="5" type="ORF">BDU57DRAFT_289434</name>
</gene>
<organism evidence="5 6">
    <name type="scientific">Ampelomyces quisqualis</name>
    <name type="common">Powdery mildew agent</name>
    <dbReference type="NCBI Taxonomy" id="50730"/>
    <lineage>
        <taxon>Eukaryota</taxon>
        <taxon>Fungi</taxon>
        <taxon>Dikarya</taxon>
        <taxon>Ascomycota</taxon>
        <taxon>Pezizomycotina</taxon>
        <taxon>Dothideomycetes</taxon>
        <taxon>Pleosporomycetidae</taxon>
        <taxon>Pleosporales</taxon>
        <taxon>Pleosporineae</taxon>
        <taxon>Phaeosphaeriaceae</taxon>
        <taxon>Ampelomyces</taxon>
    </lineage>
</organism>
<dbReference type="PANTHER" id="PTHR20963">
    <property type="entry name" value="MULTIPLE INOSITOL POLYPHOSPHATE PHOSPHATASE-RELATED"/>
    <property type="match status" value="1"/>
</dbReference>
<evidence type="ECO:0000256" key="1">
    <source>
        <dbReference type="ARBA" id="ARBA00005375"/>
    </source>
</evidence>
<dbReference type="Proteomes" id="UP000800096">
    <property type="component" value="Unassembled WGS sequence"/>
</dbReference>
<dbReference type="AlphaFoldDB" id="A0A6A5QF54"/>
<dbReference type="PROSITE" id="PS00778">
    <property type="entry name" value="HIS_ACID_PHOSPHAT_2"/>
    <property type="match status" value="1"/>
</dbReference>
<evidence type="ECO:0000256" key="3">
    <source>
        <dbReference type="ARBA" id="ARBA00022801"/>
    </source>
</evidence>
<evidence type="ECO:0000256" key="2">
    <source>
        <dbReference type="ARBA" id="ARBA00012632"/>
    </source>
</evidence>
<name>A0A6A5QF54_AMPQU</name>
<dbReference type="EMBL" id="ML979137">
    <property type="protein sequence ID" value="KAF1914281.1"/>
    <property type="molecule type" value="Genomic_DNA"/>
</dbReference>
<reference evidence="5" key="1">
    <citation type="journal article" date="2020" name="Stud. Mycol.">
        <title>101 Dothideomycetes genomes: a test case for predicting lifestyles and emergence of pathogens.</title>
        <authorList>
            <person name="Haridas S."/>
            <person name="Albert R."/>
            <person name="Binder M."/>
            <person name="Bloem J."/>
            <person name="Labutti K."/>
            <person name="Salamov A."/>
            <person name="Andreopoulos B."/>
            <person name="Baker S."/>
            <person name="Barry K."/>
            <person name="Bills G."/>
            <person name="Bluhm B."/>
            <person name="Cannon C."/>
            <person name="Castanera R."/>
            <person name="Culley D."/>
            <person name="Daum C."/>
            <person name="Ezra D."/>
            <person name="Gonzalez J."/>
            <person name="Henrissat B."/>
            <person name="Kuo A."/>
            <person name="Liang C."/>
            <person name="Lipzen A."/>
            <person name="Lutzoni F."/>
            <person name="Magnuson J."/>
            <person name="Mondo S."/>
            <person name="Nolan M."/>
            <person name="Ohm R."/>
            <person name="Pangilinan J."/>
            <person name="Park H.-J."/>
            <person name="Ramirez L."/>
            <person name="Alfaro M."/>
            <person name="Sun H."/>
            <person name="Tritt A."/>
            <person name="Yoshinaga Y."/>
            <person name="Zwiers L.-H."/>
            <person name="Turgeon B."/>
            <person name="Goodwin S."/>
            <person name="Spatafora J."/>
            <person name="Crous P."/>
            <person name="Grigoriev I."/>
        </authorList>
    </citation>
    <scope>NUCLEOTIDE SEQUENCE</scope>
    <source>
        <strain evidence="5">HMLAC05119</strain>
    </source>
</reference>